<gene>
    <name evidence="3" type="ORF">C445_01066</name>
    <name evidence="2" type="ORF">CHINAEXTREME_08500</name>
</gene>
<evidence type="ECO:0000313" key="5">
    <source>
        <dbReference type="Proteomes" id="UP000186547"/>
    </source>
</evidence>
<dbReference type="InterPro" id="IPR050484">
    <property type="entry name" value="Transf_Hexapept/Carb_Anhydrase"/>
</dbReference>
<dbReference type="Gene3D" id="2.160.10.10">
    <property type="entry name" value="Hexapeptide repeat proteins"/>
    <property type="match status" value="1"/>
</dbReference>
<dbReference type="Proteomes" id="UP000186547">
    <property type="component" value="Chromosome"/>
</dbReference>
<dbReference type="STRING" id="358396.CHINAEXTREME_08500"/>
<accession>M0LVD6</accession>
<keyword evidence="4" id="KW-1185">Reference proteome</keyword>
<dbReference type="KEGG" id="hlc:CHINAEXTREME08500"/>
<dbReference type="Proteomes" id="UP000011555">
    <property type="component" value="Unassembled WGS sequence"/>
</dbReference>
<feature type="region of interest" description="Disordered" evidence="1">
    <location>
        <begin position="167"/>
        <end position="191"/>
    </location>
</feature>
<dbReference type="CDD" id="cd04645">
    <property type="entry name" value="LbH_gamma_CA_like"/>
    <property type="match status" value="1"/>
</dbReference>
<name>M0LVD6_NATLA</name>
<proteinExistence type="predicted"/>
<dbReference type="EMBL" id="CP019285">
    <property type="protein sequence ID" value="APW97816.1"/>
    <property type="molecule type" value="Genomic_DNA"/>
</dbReference>
<reference evidence="2" key="3">
    <citation type="submission" date="2017-01" db="EMBL/GenBank/DDBJ databases">
        <authorList>
            <person name="Mah S.A."/>
            <person name="Swanson W.J."/>
            <person name="Moy G.W."/>
            <person name="Vacquier V.D."/>
        </authorList>
    </citation>
    <scope>NUCLEOTIDE SEQUENCE</scope>
    <source>
        <strain evidence="2">AJ5</strain>
    </source>
</reference>
<dbReference type="AlphaFoldDB" id="M0LVD6"/>
<dbReference type="SUPFAM" id="SSF51161">
    <property type="entry name" value="Trimeric LpxA-like enzymes"/>
    <property type="match status" value="1"/>
</dbReference>
<dbReference type="EMBL" id="AOLZ01000012">
    <property type="protein sequence ID" value="EMA37436.1"/>
    <property type="molecule type" value="Genomic_DNA"/>
</dbReference>
<dbReference type="RefSeq" id="WP_007139975.1">
    <property type="nucleotide sequence ID" value="NZ_AOLZ01000012.1"/>
</dbReference>
<dbReference type="eggNOG" id="arCOG01849">
    <property type="taxonomic scope" value="Archaea"/>
</dbReference>
<dbReference type="GeneID" id="30921158"/>
<evidence type="ECO:0000313" key="3">
    <source>
        <dbReference type="EMBL" id="EMA37436.1"/>
    </source>
</evidence>
<protein>
    <submittedName>
        <fullName evidence="2">Gamma carbonic anhydrase family protein</fullName>
    </submittedName>
</protein>
<dbReference type="PANTHER" id="PTHR13061:SF29">
    <property type="entry name" value="GAMMA CARBONIC ANHYDRASE-LIKE 1, MITOCHONDRIAL-RELATED"/>
    <property type="match status" value="1"/>
</dbReference>
<dbReference type="PANTHER" id="PTHR13061">
    <property type="entry name" value="DYNACTIN SUBUNIT P25"/>
    <property type="match status" value="1"/>
</dbReference>
<dbReference type="InterPro" id="IPR047324">
    <property type="entry name" value="LbH_gamma_CA-like"/>
</dbReference>
<reference evidence="2 5" key="1">
    <citation type="journal article" date="2011" name="J. Bacteriol.">
        <title>Genome sequence of Halobiforma lacisalsi AJ5, an extremely halophilic archaeon which harbors a bop gene.</title>
        <authorList>
            <person name="Jiang X."/>
            <person name="Wang S."/>
            <person name="Cheng H."/>
            <person name="Huo Y."/>
            <person name="Zhang X."/>
            <person name="Zhu X."/>
            <person name="Han X."/>
            <person name="Ni P."/>
            <person name="Wu M."/>
        </authorList>
    </citation>
    <scope>NUCLEOTIDE SEQUENCE [LARGE SCALE GENOMIC DNA]</scope>
    <source>
        <strain evidence="2 5">AJ5</strain>
    </source>
</reference>
<dbReference type="InterPro" id="IPR011004">
    <property type="entry name" value="Trimer_LpxA-like_sf"/>
</dbReference>
<dbReference type="PATRIC" id="fig|358396.7.peg.213"/>
<evidence type="ECO:0000313" key="4">
    <source>
        <dbReference type="Proteomes" id="UP000011555"/>
    </source>
</evidence>
<evidence type="ECO:0000256" key="1">
    <source>
        <dbReference type="SAM" id="MobiDB-lite"/>
    </source>
</evidence>
<organism evidence="3 4">
    <name type="scientific">Natronobacterium lacisalsi AJ5</name>
    <dbReference type="NCBI Taxonomy" id="358396"/>
    <lineage>
        <taxon>Archaea</taxon>
        <taxon>Methanobacteriati</taxon>
        <taxon>Methanobacteriota</taxon>
        <taxon>Stenosarchaea group</taxon>
        <taxon>Halobacteria</taxon>
        <taxon>Halobacteriales</taxon>
        <taxon>Natrialbaceae</taxon>
        <taxon>Natronobacterium</taxon>
    </lineage>
</organism>
<reference evidence="3 4" key="2">
    <citation type="journal article" date="2014" name="PLoS Genet.">
        <title>Phylogenetically driven sequencing of extremely halophilic archaea reveals strategies for static and dynamic osmo-response.</title>
        <authorList>
            <person name="Becker E.A."/>
            <person name="Seitzer P.M."/>
            <person name="Tritt A."/>
            <person name="Larsen D."/>
            <person name="Krusor M."/>
            <person name="Yao A.I."/>
            <person name="Wu D."/>
            <person name="Madern D."/>
            <person name="Eisen J.A."/>
            <person name="Darling A.E."/>
            <person name="Facciotti M.T."/>
        </authorList>
    </citation>
    <scope>NUCLEOTIDE SEQUENCE [LARGE SCALE GENOMIC DNA]</scope>
    <source>
        <strain evidence="3 4">AJ5</strain>
    </source>
</reference>
<sequence length="191" mass="19787">MVDSRTYAFEESRPEIHADASVSRDAVVVGDVEVAADASVWPGVVLRGDVEPVRIGRGTHVGDNATLHASAVADRVMIGHGAVLNEATVEEGALVGFNATVNADATIGAGSIVASGTVVPDGYEVPPESFVRGVPAEVTPLEETGIDPETVFEEYSSGEYTNLAQRHGELFDGEGGRSGDGSGRETGGRHD</sequence>
<evidence type="ECO:0000313" key="2">
    <source>
        <dbReference type="EMBL" id="APW97816.1"/>
    </source>
</evidence>